<organism evidence="2">
    <name type="scientific">Nicotiana tabacum</name>
    <name type="common">Common tobacco</name>
    <dbReference type="NCBI Taxonomy" id="4097"/>
    <lineage>
        <taxon>Eukaryota</taxon>
        <taxon>Viridiplantae</taxon>
        <taxon>Streptophyta</taxon>
        <taxon>Embryophyta</taxon>
        <taxon>Tracheophyta</taxon>
        <taxon>Spermatophyta</taxon>
        <taxon>Magnoliopsida</taxon>
        <taxon>eudicotyledons</taxon>
        <taxon>Gunneridae</taxon>
        <taxon>Pentapetalae</taxon>
        <taxon>asterids</taxon>
        <taxon>lamiids</taxon>
        <taxon>Solanales</taxon>
        <taxon>Solanaceae</taxon>
        <taxon>Nicotianoideae</taxon>
        <taxon>Nicotianeae</taxon>
        <taxon>Nicotiana</taxon>
    </lineage>
</organism>
<dbReference type="SUPFAM" id="SSF56219">
    <property type="entry name" value="DNase I-like"/>
    <property type="match status" value="1"/>
</dbReference>
<dbReference type="PANTHER" id="PTHR31635">
    <property type="entry name" value="REVERSE TRANSCRIPTASE DOMAIN-CONTAINING PROTEIN-RELATED"/>
    <property type="match status" value="1"/>
</dbReference>
<dbReference type="AlphaFoldDB" id="A0A1S3X213"/>
<dbReference type="PANTHER" id="PTHR31635:SF196">
    <property type="entry name" value="REVERSE TRANSCRIPTASE DOMAIN-CONTAINING PROTEIN-RELATED"/>
    <property type="match status" value="1"/>
</dbReference>
<dbReference type="KEGG" id="nta:107760411"/>
<evidence type="ECO:0000259" key="1">
    <source>
        <dbReference type="PROSITE" id="PS50878"/>
    </source>
</evidence>
<reference evidence="2" key="1">
    <citation type="submission" date="2025-08" db="UniProtKB">
        <authorList>
            <consortium name="RefSeq"/>
        </authorList>
    </citation>
    <scope>IDENTIFICATION</scope>
</reference>
<dbReference type="InterPro" id="IPR043502">
    <property type="entry name" value="DNA/RNA_pol_sf"/>
</dbReference>
<dbReference type="SUPFAM" id="SSF56672">
    <property type="entry name" value="DNA/RNA polymerases"/>
    <property type="match status" value="1"/>
</dbReference>
<protein>
    <recommendedName>
        <fullName evidence="1">Reverse transcriptase domain-containing protein</fullName>
    </recommendedName>
</protein>
<dbReference type="OrthoDB" id="1747049at2759"/>
<gene>
    <name evidence="2" type="primary">LOC107760411</name>
</gene>
<dbReference type="CDD" id="cd01650">
    <property type="entry name" value="RT_nLTR_like"/>
    <property type="match status" value="1"/>
</dbReference>
<dbReference type="OMA" id="AMSHIVT"/>
<proteinExistence type="predicted"/>
<dbReference type="PROSITE" id="PS50878">
    <property type="entry name" value="RT_POL"/>
    <property type="match status" value="1"/>
</dbReference>
<dbReference type="Pfam" id="PF00078">
    <property type="entry name" value="RVT_1"/>
    <property type="match status" value="1"/>
</dbReference>
<dbReference type="InterPro" id="IPR036691">
    <property type="entry name" value="Endo/exonu/phosph_ase_sf"/>
</dbReference>
<dbReference type="PaxDb" id="4097-A0A1S3X213"/>
<dbReference type="RefSeq" id="XP_016433942.1">
    <property type="nucleotide sequence ID" value="XM_016578456.1"/>
</dbReference>
<evidence type="ECO:0000313" key="2">
    <source>
        <dbReference type="RefSeq" id="XP_016433942.1"/>
    </source>
</evidence>
<name>A0A1S3X213_TOBAC</name>
<feature type="domain" description="Reverse transcriptase" evidence="1">
    <location>
        <begin position="290"/>
        <end position="566"/>
    </location>
</feature>
<accession>A0A1S3X213</accession>
<sequence length="675" mass="77515">MGRAAEVVNFANCIEEGGLIELPYQGSRYTLSDKYEHRILSKIDWTFINGAWLDVLPSSKTIFLLEGISDHCPTKVIMAEDRSNHVKSFIYCNNLNQHPHFTRLIEEGWLVQVKGYKMFQIVKKLKLLKMKLKKLNKDHSSNIVAEAKEDRKSLHQARVLLHTRPLDIELQAIEKEKYLKFKTSSYLAEVYLQQKSKATWLQLGDDNTSYFHSIIKHGKLKQAIIHIKNDQGGLNTNQDSIAREFTEEEVKETMFSIGKNKSPVPDEYGSGLYKATWSIVGKDVIEVVLEFFHNGKMIRQINATNIALIPKSDHPKSASQYRPIACCNVLYKCISKILCRRLKEAMSHIVTDNQSTFVQGRSMIHNILICHDLLRHYNRKTSPRCLMKIDLRKAYDMVSWEFLEEALRGYGFPEKFIRLVMTCVSTPKFTIKINGESQGYFDGQRGLRQADHVPHLLFVFVMEYLTRVLNCMSLLPDKYHPMCKSLKLTRLIFANDLMVFCKGDEDSVNKALEALNHFSVATRLIANMDKSHMFVADVPDQVKAQLLDKIGFAKRTFPIRYLGLPLSYKKWSKLECQQLINKITSRITTTYVRQLSYAGGLHVLNVVLKKSKKMAVNDVTITHNVDAHENVPQHEDSISDTCNEGEKQLRSMAGNIPDMCGKQLLMMPRTSMLRK</sequence>
<dbReference type="InterPro" id="IPR000477">
    <property type="entry name" value="RT_dom"/>
</dbReference>